<evidence type="ECO:0000313" key="3">
    <source>
        <dbReference type="Proteomes" id="UP000252355"/>
    </source>
</evidence>
<dbReference type="Proteomes" id="UP000252355">
    <property type="component" value="Unassembled WGS sequence"/>
</dbReference>
<sequence>MKHDRQGVAMFVVLGIVAVMIPLLLLFSMLSSSQAKQAMHFHDRITTEAIAWSALEAGLAKLQASGGADLVSGSLSDVDYQFSLNPTGTGMASQTVFNLFARSQKGNATYIFMTVCEQFPRPTPTTPNPVIMHDFWGTQQNYDITQAFDCVAIQNARGADLLEWERTFTFEQDRTEAEYRATMLGKGGDLPPEVASRWNAIVDELARQKAVLLP</sequence>
<organism evidence="2 3">
    <name type="scientific">Candidatus Ozemobacter sibiricus</name>
    <dbReference type="NCBI Taxonomy" id="2268124"/>
    <lineage>
        <taxon>Bacteria</taxon>
        <taxon>Candidatus Ozemobacteria</taxon>
        <taxon>Candidatus Ozemobacterales</taxon>
        <taxon>Candidatus Ozemobacteraceae</taxon>
        <taxon>Candidatus Ozemobacter</taxon>
    </lineage>
</organism>
<keyword evidence="1" id="KW-0812">Transmembrane</keyword>
<gene>
    <name evidence="2" type="ORF">OZSIB_1507</name>
</gene>
<feature type="transmembrane region" description="Helical" evidence="1">
    <location>
        <begin position="7"/>
        <end position="30"/>
    </location>
</feature>
<keyword evidence="1" id="KW-1133">Transmembrane helix</keyword>
<evidence type="ECO:0000313" key="2">
    <source>
        <dbReference type="EMBL" id="RCK78405.1"/>
    </source>
</evidence>
<accession>A0A367ZJV9</accession>
<reference evidence="2 3" key="1">
    <citation type="submission" date="2018-05" db="EMBL/GenBank/DDBJ databases">
        <title>A metagenomic window into the 2 km-deep terrestrial subsurface aquifer revealed taxonomically and functionally diverse microbial community comprising novel uncultured bacterial lineages.</title>
        <authorList>
            <person name="Kadnikov V.V."/>
            <person name="Mardanov A.V."/>
            <person name="Beletsky A.V."/>
            <person name="Banks D."/>
            <person name="Pimenov N.V."/>
            <person name="Frank Y.A."/>
            <person name="Karnachuk O.V."/>
            <person name="Ravin N.V."/>
        </authorList>
    </citation>
    <scope>NUCLEOTIDE SEQUENCE [LARGE SCALE GENOMIC DNA]</scope>
    <source>
        <strain evidence="2">BY5</strain>
    </source>
</reference>
<comment type="caution">
    <text evidence="2">The sequence shown here is derived from an EMBL/GenBank/DDBJ whole genome shotgun (WGS) entry which is preliminary data.</text>
</comment>
<proteinExistence type="predicted"/>
<keyword evidence="1" id="KW-0472">Membrane</keyword>
<protein>
    <submittedName>
        <fullName evidence="2">Uncharacterized protein</fullName>
    </submittedName>
</protein>
<dbReference type="AlphaFoldDB" id="A0A367ZJV9"/>
<dbReference type="EMBL" id="QOQW01000023">
    <property type="protein sequence ID" value="RCK78405.1"/>
    <property type="molecule type" value="Genomic_DNA"/>
</dbReference>
<name>A0A367ZJV9_9BACT</name>
<evidence type="ECO:0000256" key="1">
    <source>
        <dbReference type="SAM" id="Phobius"/>
    </source>
</evidence>